<name>A0A9W6KZM3_9PSEU</name>
<protein>
    <submittedName>
        <fullName evidence="2">Uncharacterized protein</fullName>
    </submittedName>
</protein>
<feature type="region of interest" description="Disordered" evidence="1">
    <location>
        <begin position="1"/>
        <end position="30"/>
    </location>
</feature>
<evidence type="ECO:0000313" key="3">
    <source>
        <dbReference type="Proteomes" id="UP001143463"/>
    </source>
</evidence>
<dbReference type="EMBL" id="BSFQ01000005">
    <property type="protein sequence ID" value="GLL10598.1"/>
    <property type="molecule type" value="Genomic_DNA"/>
</dbReference>
<dbReference type="Proteomes" id="UP001143463">
    <property type="component" value="Unassembled WGS sequence"/>
</dbReference>
<proteinExistence type="predicted"/>
<evidence type="ECO:0000313" key="2">
    <source>
        <dbReference type="EMBL" id="GLL10598.1"/>
    </source>
</evidence>
<keyword evidence="3" id="KW-1185">Reference proteome</keyword>
<gene>
    <name evidence="2" type="ORF">GCM10017577_17380</name>
</gene>
<sequence>MGVHVDEAGRHHRAVGVDLASSGSSHTADLDYPLAYDGDVGRPRIAAVPVDHGPAPDH</sequence>
<accession>A0A9W6KZM3</accession>
<dbReference type="AlphaFoldDB" id="A0A9W6KZM3"/>
<comment type="caution">
    <text evidence="2">The sequence shown here is derived from an EMBL/GenBank/DDBJ whole genome shotgun (WGS) entry which is preliminary data.</text>
</comment>
<organism evidence="2 3">
    <name type="scientific">Pseudonocardia halophobica</name>
    <dbReference type="NCBI Taxonomy" id="29401"/>
    <lineage>
        <taxon>Bacteria</taxon>
        <taxon>Bacillati</taxon>
        <taxon>Actinomycetota</taxon>
        <taxon>Actinomycetes</taxon>
        <taxon>Pseudonocardiales</taxon>
        <taxon>Pseudonocardiaceae</taxon>
        <taxon>Pseudonocardia</taxon>
    </lineage>
</organism>
<evidence type="ECO:0000256" key="1">
    <source>
        <dbReference type="SAM" id="MobiDB-lite"/>
    </source>
</evidence>
<reference evidence="2" key="2">
    <citation type="submission" date="2023-01" db="EMBL/GenBank/DDBJ databases">
        <authorList>
            <person name="Sun Q."/>
            <person name="Evtushenko L."/>
        </authorList>
    </citation>
    <scope>NUCLEOTIDE SEQUENCE</scope>
    <source>
        <strain evidence="2">VKM Ac-1069</strain>
    </source>
</reference>
<reference evidence="2" key="1">
    <citation type="journal article" date="2014" name="Int. J. Syst. Evol. Microbiol.">
        <title>Complete genome sequence of Corynebacterium casei LMG S-19264T (=DSM 44701T), isolated from a smear-ripened cheese.</title>
        <authorList>
            <consortium name="US DOE Joint Genome Institute (JGI-PGF)"/>
            <person name="Walter F."/>
            <person name="Albersmeier A."/>
            <person name="Kalinowski J."/>
            <person name="Ruckert C."/>
        </authorList>
    </citation>
    <scope>NUCLEOTIDE SEQUENCE</scope>
    <source>
        <strain evidence="2">VKM Ac-1069</strain>
    </source>
</reference>